<protein>
    <submittedName>
        <fullName evidence="2">Anaerobic dimethyl sulfoxide reductase chain C</fullName>
    </submittedName>
</protein>
<keyword evidence="3" id="KW-1185">Reference proteome</keyword>
<dbReference type="EMBL" id="FWPT01000016">
    <property type="protein sequence ID" value="SMA50741.1"/>
    <property type="molecule type" value="Genomic_DNA"/>
</dbReference>
<feature type="transmembrane region" description="Helical" evidence="1">
    <location>
        <begin position="233"/>
        <end position="255"/>
    </location>
</feature>
<evidence type="ECO:0000313" key="2">
    <source>
        <dbReference type="EMBL" id="SMA50741.1"/>
    </source>
</evidence>
<dbReference type="GO" id="GO:0009389">
    <property type="term" value="F:dimethyl sulfoxide reductase activity"/>
    <property type="evidence" value="ECO:0007669"/>
    <property type="project" value="TreeGrafter"/>
</dbReference>
<accession>A0A1X7AQZ1</accession>
<feature type="transmembrane region" description="Helical" evidence="1">
    <location>
        <begin position="115"/>
        <end position="135"/>
    </location>
</feature>
<dbReference type="OrthoDB" id="4394845at2"/>
<feature type="transmembrane region" description="Helical" evidence="1">
    <location>
        <begin position="177"/>
        <end position="196"/>
    </location>
</feature>
<reference evidence="2 3" key="1">
    <citation type="submission" date="2017-03" db="EMBL/GenBank/DDBJ databases">
        <authorList>
            <person name="Afonso C.L."/>
            <person name="Miller P.J."/>
            <person name="Scott M.A."/>
            <person name="Spackman E."/>
            <person name="Goraichik I."/>
            <person name="Dimitrov K.M."/>
            <person name="Suarez D.L."/>
            <person name="Swayne D.E."/>
        </authorList>
    </citation>
    <scope>NUCLEOTIDE SEQUENCE [LARGE SCALE GENOMIC DNA]</scope>
    <source>
        <strain evidence="2">SB41UT1</strain>
    </source>
</reference>
<evidence type="ECO:0000313" key="3">
    <source>
        <dbReference type="Proteomes" id="UP000196573"/>
    </source>
</evidence>
<evidence type="ECO:0000256" key="1">
    <source>
        <dbReference type="SAM" id="Phobius"/>
    </source>
</evidence>
<dbReference type="GO" id="GO:0009390">
    <property type="term" value="C:dimethyl sulfoxide reductase complex"/>
    <property type="evidence" value="ECO:0007669"/>
    <property type="project" value="TreeGrafter"/>
</dbReference>
<dbReference type="InterPro" id="IPR007059">
    <property type="entry name" value="DmsC"/>
</dbReference>
<gene>
    <name evidence="2" type="primary">dmsC_2</name>
    <name evidence="2" type="ORF">EHSB41UT_04558</name>
</gene>
<sequence>MHQYQFSLVFFTVLTQWALGSILMISLYRAATGGQELNNSKLTAIALWLICGFGSLCSLAHLGNPLQGYYALRGLGSSWMSREVIVFGGINGLTTLWLLTHLVKGKENLQQTLGLITGVCGLAAITMTGQIYYAVEHQPSWHTPLTHIGFVSTALLLGLATLALVLRQSSKEMPAGFRALLTASVVMVFAVTWQLAQITGLELNGVLVWYRVFASLMVGCGLLVMAKSLNLHSTAMVGLAVLLMVSGEIAGRMGFYGSVLGKMPW</sequence>
<dbReference type="PANTHER" id="PTHR38095:SF1">
    <property type="entry name" value="ANAEROBIC DIMETHYL SULFOXIDE REDUCTASE CHAIN YNFH"/>
    <property type="match status" value="1"/>
</dbReference>
<dbReference type="PANTHER" id="PTHR38095">
    <property type="entry name" value="ANAEROBIC DIMETHYL SULFOXIDE REDUCTASE CHAIN YNFH"/>
    <property type="match status" value="1"/>
</dbReference>
<feature type="transmembrane region" description="Helical" evidence="1">
    <location>
        <begin position="42"/>
        <end position="64"/>
    </location>
</feature>
<dbReference type="GO" id="GO:0005886">
    <property type="term" value="C:plasma membrane"/>
    <property type="evidence" value="ECO:0007669"/>
    <property type="project" value="TreeGrafter"/>
</dbReference>
<organism evidence="2 3">
    <name type="scientific">Parendozoicomonas haliclonae</name>
    <dbReference type="NCBI Taxonomy" id="1960125"/>
    <lineage>
        <taxon>Bacteria</taxon>
        <taxon>Pseudomonadati</taxon>
        <taxon>Pseudomonadota</taxon>
        <taxon>Gammaproteobacteria</taxon>
        <taxon>Oceanospirillales</taxon>
        <taxon>Endozoicomonadaceae</taxon>
        <taxon>Parendozoicomonas</taxon>
    </lineage>
</organism>
<keyword evidence="1" id="KW-0812">Transmembrane</keyword>
<dbReference type="RefSeq" id="WP_087113181.1">
    <property type="nucleotide sequence ID" value="NZ_CBCSCN010000018.1"/>
</dbReference>
<proteinExistence type="predicted"/>
<dbReference type="Proteomes" id="UP000196573">
    <property type="component" value="Unassembled WGS sequence"/>
</dbReference>
<feature type="transmembrane region" description="Helical" evidence="1">
    <location>
        <begin position="6"/>
        <end position="30"/>
    </location>
</feature>
<keyword evidence="1" id="KW-1133">Transmembrane helix</keyword>
<dbReference type="Pfam" id="PF04976">
    <property type="entry name" value="DmsC"/>
    <property type="match status" value="1"/>
</dbReference>
<dbReference type="AlphaFoldDB" id="A0A1X7AQZ1"/>
<feature type="transmembrane region" description="Helical" evidence="1">
    <location>
        <begin position="147"/>
        <end position="165"/>
    </location>
</feature>
<feature type="transmembrane region" description="Helical" evidence="1">
    <location>
        <begin position="84"/>
        <end position="103"/>
    </location>
</feature>
<name>A0A1X7AQZ1_9GAMM</name>
<dbReference type="GO" id="GO:0019645">
    <property type="term" value="P:anaerobic electron transport chain"/>
    <property type="evidence" value="ECO:0007669"/>
    <property type="project" value="InterPro"/>
</dbReference>
<feature type="transmembrane region" description="Helical" evidence="1">
    <location>
        <begin position="208"/>
        <end position="226"/>
    </location>
</feature>
<keyword evidence="1" id="KW-0472">Membrane</keyword>